<evidence type="ECO:0000313" key="3">
    <source>
        <dbReference type="EMBL" id="TVU70025.1"/>
    </source>
</evidence>
<evidence type="ECO:0000256" key="2">
    <source>
        <dbReference type="SAM" id="SignalP"/>
    </source>
</evidence>
<name>A0A558HLN9_9GAMM</name>
<sequence length="69" mass="7607">MKKALSISSLLILTAANTALAHPGHDHSDWSSPLVHTLFYGAIAAVIGTAFFVIRQSRHKRHNTQQKED</sequence>
<reference evidence="3 4" key="1">
    <citation type="submission" date="2019-07" db="EMBL/GenBank/DDBJ databases">
        <title>Diversity of Bacteria from Kongsfjorden, Arctic.</title>
        <authorList>
            <person name="Yu Y."/>
        </authorList>
    </citation>
    <scope>NUCLEOTIDE SEQUENCE [LARGE SCALE GENOMIC DNA]</scope>
    <source>
        <strain evidence="3 4">SM1923</strain>
    </source>
</reference>
<comment type="caution">
    <text evidence="3">The sequence shown here is derived from an EMBL/GenBank/DDBJ whole genome shotgun (WGS) entry which is preliminary data.</text>
</comment>
<evidence type="ECO:0000313" key="4">
    <source>
        <dbReference type="Proteomes" id="UP000319941"/>
    </source>
</evidence>
<organism evidence="3 4">
    <name type="scientific">Cobetia crustatorum</name>
    <dbReference type="NCBI Taxonomy" id="553385"/>
    <lineage>
        <taxon>Bacteria</taxon>
        <taxon>Pseudomonadati</taxon>
        <taxon>Pseudomonadota</taxon>
        <taxon>Gammaproteobacteria</taxon>
        <taxon>Oceanospirillales</taxon>
        <taxon>Halomonadaceae</taxon>
        <taxon>Cobetia</taxon>
    </lineage>
</organism>
<keyword evidence="2" id="KW-0732">Signal</keyword>
<feature type="chain" id="PRO_5022012320" evidence="2">
    <location>
        <begin position="22"/>
        <end position="69"/>
    </location>
</feature>
<keyword evidence="4" id="KW-1185">Reference proteome</keyword>
<accession>A0A558HLN9</accession>
<keyword evidence="1" id="KW-0472">Membrane</keyword>
<dbReference type="OrthoDB" id="5918117at2"/>
<feature type="signal peptide" evidence="2">
    <location>
        <begin position="1"/>
        <end position="21"/>
    </location>
</feature>
<gene>
    <name evidence="3" type="ORF">FQP86_09400</name>
</gene>
<evidence type="ECO:0000256" key="1">
    <source>
        <dbReference type="SAM" id="Phobius"/>
    </source>
</evidence>
<dbReference type="EMBL" id="VNFH01000006">
    <property type="protein sequence ID" value="TVU70025.1"/>
    <property type="molecule type" value="Genomic_DNA"/>
</dbReference>
<dbReference type="Proteomes" id="UP000319941">
    <property type="component" value="Unassembled WGS sequence"/>
</dbReference>
<feature type="transmembrane region" description="Helical" evidence="1">
    <location>
        <begin position="37"/>
        <end position="54"/>
    </location>
</feature>
<proteinExistence type="predicted"/>
<dbReference type="STRING" id="553385.GCA_000591415_03594"/>
<dbReference type="AlphaFoldDB" id="A0A558HLN9"/>
<keyword evidence="1" id="KW-0812">Transmembrane</keyword>
<protein>
    <submittedName>
        <fullName evidence="3">Uncharacterized protein</fullName>
    </submittedName>
</protein>
<dbReference type="RefSeq" id="WP_144727518.1">
    <property type="nucleotide sequence ID" value="NZ_CAWOWR010000116.1"/>
</dbReference>
<keyword evidence="1" id="KW-1133">Transmembrane helix</keyword>